<keyword evidence="2 5" id="KW-0812">Transmembrane</keyword>
<evidence type="ECO:0000256" key="2">
    <source>
        <dbReference type="ARBA" id="ARBA00022692"/>
    </source>
</evidence>
<gene>
    <name evidence="6" type="ORF">H9871_07165</name>
</gene>
<feature type="transmembrane region" description="Helical" evidence="5">
    <location>
        <begin position="257"/>
        <end position="280"/>
    </location>
</feature>
<dbReference type="GO" id="GO:0016765">
    <property type="term" value="F:transferase activity, transferring alkyl or aryl (other than methyl) groups"/>
    <property type="evidence" value="ECO:0007669"/>
    <property type="project" value="InterPro"/>
</dbReference>
<feature type="transmembrane region" description="Helical" evidence="5">
    <location>
        <begin position="229"/>
        <end position="250"/>
    </location>
</feature>
<evidence type="ECO:0000313" key="6">
    <source>
        <dbReference type="EMBL" id="HIW99909.1"/>
    </source>
</evidence>
<accession>A0A9D1UT43</accession>
<evidence type="ECO:0000256" key="5">
    <source>
        <dbReference type="SAM" id="Phobius"/>
    </source>
</evidence>
<protein>
    <submittedName>
        <fullName evidence="6">UbiA family prenyltransferase</fullName>
    </submittedName>
</protein>
<reference evidence="6" key="2">
    <citation type="submission" date="2021-04" db="EMBL/GenBank/DDBJ databases">
        <authorList>
            <person name="Gilroy R."/>
        </authorList>
    </citation>
    <scope>NUCLEOTIDE SEQUENCE</scope>
    <source>
        <strain evidence="6">ChiHejej3B27-3195</strain>
    </source>
</reference>
<proteinExistence type="predicted"/>
<evidence type="ECO:0000256" key="1">
    <source>
        <dbReference type="ARBA" id="ARBA00004141"/>
    </source>
</evidence>
<evidence type="ECO:0000313" key="7">
    <source>
        <dbReference type="Proteomes" id="UP000824151"/>
    </source>
</evidence>
<comment type="caution">
    <text evidence="6">The sequence shown here is derived from an EMBL/GenBank/DDBJ whole genome shotgun (WGS) entry which is preliminary data.</text>
</comment>
<evidence type="ECO:0000256" key="3">
    <source>
        <dbReference type="ARBA" id="ARBA00022989"/>
    </source>
</evidence>
<feature type="transmembrane region" description="Helical" evidence="5">
    <location>
        <begin position="198"/>
        <end position="217"/>
    </location>
</feature>
<dbReference type="Gene3D" id="1.10.357.140">
    <property type="entry name" value="UbiA prenyltransferase"/>
    <property type="match status" value="1"/>
</dbReference>
<dbReference type="Pfam" id="PF01040">
    <property type="entry name" value="UbiA"/>
    <property type="match status" value="1"/>
</dbReference>
<organism evidence="6 7">
    <name type="scientific">Candidatus Nesterenkonia stercoripullorum</name>
    <dbReference type="NCBI Taxonomy" id="2838701"/>
    <lineage>
        <taxon>Bacteria</taxon>
        <taxon>Bacillati</taxon>
        <taxon>Actinomycetota</taxon>
        <taxon>Actinomycetes</taxon>
        <taxon>Micrococcales</taxon>
        <taxon>Micrococcaceae</taxon>
        <taxon>Nesterenkonia</taxon>
    </lineage>
</organism>
<keyword evidence="4 5" id="KW-0472">Membrane</keyword>
<dbReference type="AlphaFoldDB" id="A0A9D1UT43"/>
<name>A0A9D1UT43_9MICC</name>
<dbReference type="GO" id="GO:0016020">
    <property type="term" value="C:membrane"/>
    <property type="evidence" value="ECO:0007669"/>
    <property type="project" value="UniProtKB-SubCell"/>
</dbReference>
<feature type="transmembrane region" description="Helical" evidence="5">
    <location>
        <begin position="79"/>
        <end position="98"/>
    </location>
</feature>
<dbReference type="Proteomes" id="UP000824151">
    <property type="component" value="Unassembled WGS sequence"/>
</dbReference>
<dbReference type="InterPro" id="IPR000537">
    <property type="entry name" value="UbiA_prenyltransferase"/>
</dbReference>
<comment type="subcellular location">
    <subcellularLocation>
        <location evidence="1">Membrane</location>
        <topology evidence="1">Multi-pass membrane protein</topology>
    </subcellularLocation>
</comment>
<sequence>MRRTLLGLWASCHPGPTVVVTALAAALSLAAGLDLGRAALLTVAVFAGQLSIGISNDALDSARDRSVGRADKPISMGDVDLRTAWTAAVGALVLALLLSAPLGIWVLLGHAVMLASAWSYNLGLKASAFSLVPFLITFGLFPSLPTLTSPEPQAAAWWAWAAGAALGAAIHLTNVLPDLDDDARTGIRGLPHRLGGRPSAILAASGVLLGALAVSLGPGGGAVGQLNGVAWVFFGLVVALVIVTVVLTAMGHSGRTLFRLVMLAALLLAVQLVASGQGLVG</sequence>
<dbReference type="InterPro" id="IPR044878">
    <property type="entry name" value="UbiA_sf"/>
</dbReference>
<keyword evidence="3 5" id="KW-1133">Transmembrane helix</keyword>
<dbReference type="Gene3D" id="1.20.120.1780">
    <property type="entry name" value="UbiA prenyltransferase"/>
    <property type="match status" value="1"/>
</dbReference>
<evidence type="ECO:0000256" key="4">
    <source>
        <dbReference type="ARBA" id="ARBA00023136"/>
    </source>
</evidence>
<reference evidence="6" key="1">
    <citation type="journal article" date="2021" name="PeerJ">
        <title>Extensive microbial diversity within the chicken gut microbiome revealed by metagenomics and culture.</title>
        <authorList>
            <person name="Gilroy R."/>
            <person name="Ravi A."/>
            <person name="Getino M."/>
            <person name="Pursley I."/>
            <person name="Horton D.L."/>
            <person name="Alikhan N.F."/>
            <person name="Baker D."/>
            <person name="Gharbi K."/>
            <person name="Hall N."/>
            <person name="Watson M."/>
            <person name="Adriaenssens E.M."/>
            <person name="Foster-Nyarko E."/>
            <person name="Jarju S."/>
            <person name="Secka A."/>
            <person name="Antonio M."/>
            <person name="Oren A."/>
            <person name="Chaudhuri R.R."/>
            <person name="La Ragione R."/>
            <person name="Hildebrand F."/>
            <person name="Pallen M.J."/>
        </authorList>
    </citation>
    <scope>NUCLEOTIDE SEQUENCE</scope>
    <source>
        <strain evidence="6">ChiHejej3B27-3195</strain>
    </source>
</reference>
<feature type="transmembrane region" description="Helical" evidence="5">
    <location>
        <begin position="128"/>
        <end position="145"/>
    </location>
</feature>
<feature type="transmembrane region" description="Helical" evidence="5">
    <location>
        <begin position="157"/>
        <end position="177"/>
    </location>
</feature>
<dbReference type="EMBL" id="DXGD01000267">
    <property type="protein sequence ID" value="HIW99909.1"/>
    <property type="molecule type" value="Genomic_DNA"/>
</dbReference>